<dbReference type="Proteomes" id="UP001222027">
    <property type="component" value="Unassembled WGS sequence"/>
</dbReference>
<evidence type="ECO:0000313" key="1">
    <source>
        <dbReference type="EMBL" id="KAJ8470399.1"/>
    </source>
</evidence>
<comment type="caution">
    <text evidence="1">The sequence shown here is derived from an EMBL/GenBank/DDBJ whole genome shotgun (WGS) entry which is preliminary data.</text>
</comment>
<proteinExistence type="predicted"/>
<evidence type="ECO:0000313" key="2">
    <source>
        <dbReference type="Proteomes" id="UP001222027"/>
    </source>
</evidence>
<gene>
    <name evidence="1" type="ORF">OPV22_024742</name>
</gene>
<dbReference type="AlphaFoldDB" id="A0AAV8Q1W6"/>
<accession>A0AAV8Q1W6</accession>
<name>A0AAV8Q1W6_ENSVE</name>
<reference evidence="1 2" key="1">
    <citation type="submission" date="2022-12" db="EMBL/GenBank/DDBJ databases">
        <title>Chromosome-scale assembly of the Ensete ventricosum genome.</title>
        <authorList>
            <person name="Dussert Y."/>
            <person name="Stocks J."/>
            <person name="Wendawek A."/>
            <person name="Woldeyes F."/>
            <person name="Nichols R.A."/>
            <person name="Borrell J.S."/>
        </authorList>
    </citation>
    <scope>NUCLEOTIDE SEQUENCE [LARGE SCALE GENOMIC DNA]</scope>
    <source>
        <strain evidence="2">cv. Maze</strain>
        <tissue evidence="1">Seeds</tissue>
    </source>
</reference>
<sequence length="178" mass="19416">MLSLVHHRAAAASPFPPCRLRLLLLLSPSSPPFLLLLLSPSSPLPALSSSSLLLPHRLSFPLPPLLPRRFLSSQFPSRPFPLPPLPFPSLPSSPRGKQVTTMGGRRAAAEVGNLPFPPPFLSLPLPPLVDGSRQGRRQRYLPKLCDLVLALELTTASSLSTNISPAAKHLFWCQMLLY</sequence>
<protein>
    <submittedName>
        <fullName evidence="1">Uncharacterized protein</fullName>
    </submittedName>
</protein>
<keyword evidence="2" id="KW-1185">Reference proteome</keyword>
<dbReference type="EMBL" id="JAQQAF010000007">
    <property type="protein sequence ID" value="KAJ8470399.1"/>
    <property type="molecule type" value="Genomic_DNA"/>
</dbReference>
<organism evidence="1 2">
    <name type="scientific">Ensete ventricosum</name>
    <name type="common">Abyssinian banana</name>
    <name type="synonym">Musa ensete</name>
    <dbReference type="NCBI Taxonomy" id="4639"/>
    <lineage>
        <taxon>Eukaryota</taxon>
        <taxon>Viridiplantae</taxon>
        <taxon>Streptophyta</taxon>
        <taxon>Embryophyta</taxon>
        <taxon>Tracheophyta</taxon>
        <taxon>Spermatophyta</taxon>
        <taxon>Magnoliopsida</taxon>
        <taxon>Liliopsida</taxon>
        <taxon>Zingiberales</taxon>
        <taxon>Musaceae</taxon>
        <taxon>Ensete</taxon>
    </lineage>
</organism>